<dbReference type="InterPro" id="IPR029063">
    <property type="entry name" value="SAM-dependent_MTases_sf"/>
</dbReference>
<evidence type="ECO:0000313" key="3">
    <source>
        <dbReference type="Proteomes" id="UP000280307"/>
    </source>
</evidence>
<evidence type="ECO:0000259" key="1">
    <source>
        <dbReference type="Pfam" id="PF13649"/>
    </source>
</evidence>
<dbReference type="PANTHER" id="PTHR43464">
    <property type="entry name" value="METHYLTRANSFERASE"/>
    <property type="match status" value="1"/>
</dbReference>
<dbReference type="InterPro" id="IPR041698">
    <property type="entry name" value="Methyltransf_25"/>
</dbReference>
<dbReference type="Proteomes" id="UP000280307">
    <property type="component" value="Unassembled WGS sequence"/>
</dbReference>
<protein>
    <submittedName>
        <fullName evidence="2">Class I SAM-dependent methyltransferase</fullName>
    </submittedName>
</protein>
<accession>A0A426TZW3</accession>
<name>A0A426TZW3_9CHLR</name>
<dbReference type="GO" id="GO:0008168">
    <property type="term" value="F:methyltransferase activity"/>
    <property type="evidence" value="ECO:0007669"/>
    <property type="project" value="UniProtKB-KW"/>
</dbReference>
<keyword evidence="2" id="KW-0808">Transferase</keyword>
<dbReference type="GO" id="GO:0032259">
    <property type="term" value="P:methylation"/>
    <property type="evidence" value="ECO:0007669"/>
    <property type="project" value="UniProtKB-KW"/>
</dbReference>
<dbReference type="SUPFAM" id="SSF53335">
    <property type="entry name" value="S-adenosyl-L-methionine-dependent methyltransferases"/>
    <property type="match status" value="1"/>
</dbReference>
<reference evidence="2 3" key="1">
    <citation type="submission" date="2018-12" db="EMBL/GenBank/DDBJ databases">
        <title>Genome Sequence of Candidatus Viridilinea halotolerans isolated from saline sulfide-rich spring.</title>
        <authorList>
            <person name="Grouzdev D.S."/>
            <person name="Burganskaya E.I."/>
            <person name="Krutkina M.S."/>
            <person name="Sukhacheva M.V."/>
            <person name="Gorlenko V.M."/>
        </authorList>
    </citation>
    <scope>NUCLEOTIDE SEQUENCE [LARGE SCALE GENOMIC DNA]</scope>
    <source>
        <strain evidence="2">Chok-6</strain>
    </source>
</reference>
<proteinExistence type="predicted"/>
<organism evidence="2 3">
    <name type="scientific">Candidatus Viridilinea halotolerans</name>
    <dbReference type="NCBI Taxonomy" id="2491704"/>
    <lineage>
        <taxon>Bacteria</taxon>
        <taxon>Bacillati</taxon>
        <taxon>Chloroflexota</taxon>
        <taxon>Chloroflexia</taxon>
        <taxon>Chloroflexales</taxon>
        <taxon>Chloroflexineae</taxon>
        <taxon>Oscillochloridaceae</taxon>
        <taxon>Candidatus Viridilinea</taxon>
    </lineage>
</organism>
<feature type="domain" description="Methyltransferase" evidence="1">
    <location>
        <begin position="45"/>
        <end position="140"/>
    </location>
</feature>
<dbReference type="EMBL" id="RSAS01000430">
    <property type="protein sequence ID" value="RRR71758.1"/>
    <property type="molecule type" value="Genomic_DNA"/>
</dbReference>
<dbReference type="PANTHER" id="PTHR43464:SF83">
    <property type="entry name" value="MALONYL-[ACYL-CARRIER PROTEIN] O-METHYLTRANSFERASE"/>
    <property type="match status" value="1"/>
</dbReference>
<gene>
    <name evidence="2" type="ORF">EI684_11085</name>
</gene>
<sequence>MTTPPSERFLSLQRRYQERNLPWDLPLPPPEIESLAATLPPGRALDLGCGVGRTCIHLAAVGWTVDGIDFVPEAIAMARERMAQTPFAAQIRLFNTSVTAMPFLSGPYDLAIDIGCMHALEDNDLTAYAAEVARLVRPNGLYVLFAHLRERAEDVAPVSIPRTTLFNLFLDDFSIERCDEGITTVAENQWNSAWLYLRRQG</sequence>
<comment type="caution">
    <text evidence="2">The sequence shown here is derived from an EMBL/GenBank/DDBJ whole genome shotgun (WGS) entry which is preliminary data.</text>
</comment>
<dbReference type="Gene3D" id="3.40.50.150">
    <property type="entry name" value="Vaccinia Virus protein VP39"/>
    <property type="match status" value="1"/>
</dbReference>
<dbReference type="CDD" id="cd02440">
    <property type="entry name" value="AdoMet_MTases"/>
    <property type="match status" value="1"/>
</dbReference>
<keyword evidence="2" id="KW-0489">Methyltransferase</keyword>
<dbReference type="AlphaFoldDB" id="A0A426TZW3"/>
<dbReference type="Pfam" id="PF13649">
    <property type="entry name" value="Methyltransf_25"/>
    <property type="match status" value="1"/>
</dbReference>
<evidence type="ECO:0000313" key="2">
    <source>
        <dbReference type="EMBL" id="RRR71758.1"/>
    </source>
</evidence>